<feature type="domain" description="LysM" evidence="1">
    <location>
        <begin position="496"/>
        <end position="541"/>
    </location>
</feature>
<dbReference type="CDD" id="cd00118">
    <property type="entry name" value="LysM"/>
    <property type="match status" value="1"/>
</dbReference>
<dbReference type="InterPro" id="IPR018392">
    <property type="entry name" value="LysM"/>
</dbReference>
<dbReference type="AlphaFoldDB" id="A0AAW7ZGY6"/>
<proteinExistence type="predicted"/>
<evidence type="ECO:0000313" key="3">
    <source>
        <dbReference type="Proteomes" id="UP001172911"/>
    </source>
</evidence>
<keyword evidence="3" id="KW-1185">Reference proteome</keyword>
<dbReference type="EMBL" id="JARPTC010000019">
    <property type="protein sequence ID" value="MDO7788085.1"/>
    <property type="molecule type" value="Genomic_DNA"/>
</dbReference>
<dbReference type="InterPro" id="IPR024300">
    <property type="entry name" value="SipL_SPOCS_dom"/>
</dbReference>
<evidence type="ECO:0000259" key="1">
    <source>
        <dbReference type="PROSITE" id="PS51782"/>
    </source>
</evidence>
<dbReference type="Pfam" id="PF12673">
    <property type="entry name" value="SipL"/>
    <property type="match status" value="3"/>
</dbReference>
<dbReference type="PROSITE" id="PS51782">
    <property type="entry name" value="LYSM"/>
    <property type="match status" value="1"/>
</dbReference>
<sequence length="547" mass="61094">MAMKKLSKSRYRKSRTYERATTMPLRTEKLRVQEVVAENTEQTIVRGTISVPEAKPEVDRVLSTYAVGRLKKVNIIPNKVVVEGVLKLEVMYEAFKKDQSVHTFHEELDFTDFVDVPGARPGMEVEVDIVVEDVSLTRDPKCADDWDVAAVIMVTVRVTEEVEVDALVECPEGFECESEVMTLEHVVGSRTKQVLIDQEFELPRDKPDIEKVHKCMCDVEITNAKIIRNKVIIDGEVDMECVYTALKDDQTVHTLSQTFKFNTFIEIPGAEQDMDVYVDVMVETCDADVSDTDACNISVTIVLKVRARVVEDREVNVITEVIGAETVKTATLDVESLVGEACKQVVVRDAQEPPAEKPDIDKVKEVIIRDITIKDKNVINDKVLVRGTVEFQVLYVALKKDQAVHMIHRKVSFKTFIDVPGARPDDSVEIVVNVEWTNAKMDSCDLVLEAVLEVCARVTETVRRQVVTEVILPEPTPEPTPTPTVEPEVCVPGTTFNYTIARGDTLARLAQRFGTTVQAILAVNPQITDPDSLNVGDVIRIPCVAKG</sequence>
<reference evidence="2" key="1">
    <citation type="journal article" date="2023" name="J. Hazard. Mater.">
        <title>Anaerobic biodegradation of pyrene and benzo[a]pyrene by a new sulfate-reducing Desulforamulus aquiferis strain DSA.</title>
        <authorList>
            <person name="Zhang Z."/>
            <person name="Sun J."/>
            <person name="Gong X."/>
            <person name="Wang C."/>
            <person name="Wang H."/>
        </authorList>
    </citation>
    <scope>NUCLEOTIDE SEQUENCE</scope>
    <source>
        <strain evidence="2">DSA</strain>
    </source>
</reference>
<dbReference type="Pfam" id="PF01476">
    <property type="entry name" value="LysM"/>
    <property type="match status" value="1"/>
</dbReference>
<dbReference type="SMART" id="SM00257">
    <property type="entry name" value="LysM"/>
    <property type="match status" value="1"/>
</dbReference>
<gene>
    <name evidence="2" type="ORF">P6N53_12705</name>
</gene>
<dbReference type="Proteomes" id="UP001172911">
    <property type="component" value="Unassembled WGS sequence"/>
</dbReference>
<evidence type="ECO:0000313" key="2">
    <source>
        <dbReference type="EMBL" id="MDO7788085.1"/>
    </source>
</evidence>
<accession>A0AAW7ZGY6</accession>
<organism evidence="2 3">
    <name type="scientific">Desulforamulus aquiferis</name>
    <dbReference type="NCBI Taxonomy" id="1397668"/>
    <lineage>
        <taxon>Bacteria</taxon>
        <taxon>Bacillati</taxon>
        <taxon>Bacillota</taxon>
        <taxon>Clostridia</taxon>
        <taxon>Eubacteriales</taxon>
        <taxon>Peptococcaceae</taxon>
        <taxon>Desulforamulus</taxon>
    </lineage>
</organism>
<protein>
    <submittedName>
        <fullName evidence="2">DUF3794 domain-containing protein</fullName>
    </submittedName>
</protein>
<dbReference type="SUPFAM" id="SSF54106">
    <property type="entry name" value="LysM domain"/>
    <property type="match status" value="1"/>
</dbReference>
<dbReference type="Gene3D" id="3.10.350.10">
    <property type="entry name" value="LysM domain"/>
    <property type="match status" value="1"/>
</dbReference>
<name>A0AAW7ZGY6_9FIRM</name>
<reference evidence="2" key="2">
    <citation type="submission" date="2023-03" db="EMBL/GenBank/DDBJ databases">
        <authorList>
            <person name="Zhang Z."/>
        </authorList>
    </citation>
    <scope>NUCLEOTIDE SEQUENCE</scope>
    <source>
        <strain evidence="2">DSA</strain>
    </source>
</reference>
<comment type="caution">
    <text evidence="2">The sequence shown here is derived from an EMBL/GenBank/DDBJ whole genome shotgun (WGS) entry which is preliminary data.</text>
</comment>
<dbReference type="InterPro" id="IPR036779">
    <property type="entry name" value="LysM_dom_sf"/>
</dbReference>